<evidence type="ECO:0000313" key="2">
    <source>
        <dbReference type="Proteomes" id="UP001229421"/>
    </source>
</evidence>
<comment type="caution">
    <text evidence="1">The sequence shown here is derived from an EMBL/GenBank/DDBJ whole genome shotgun (WGS) entry which is preliminary data.</text>
</comment>
<accession>A0AAD8L1K6</accession>
<sequence length="159" mass="17729">MGNSLSRIIEDRLRQRASGLLLLLESERQSSSGWSSVPLSDRPSLSEWSSVHLSDNTSSSDLGAYLPVVDEMVAEEMHAVELRASLDMARMCLNEELIAHRNTIRNAIVQIRLKGMQLPAYELSDQVNELTGIEDAIALFESQSDLPPTERNVFCKQSI</sequence>
<organism evidence="1 2">
    <name type="scientific">Tagetes erecta</name>
    <name type="common">African marigold</name>
    <dbReference type="NCBI Taxonomy" id="13708"/>
    <lineage>
        <taxon>Eukaryota</taxon>
        <taxon>Viridiplantae</taxon>
        <taxon>Streptophyta</taxon>
        <taxon>Embryophyta</taxon>
        <taxon>Tracheophyta</taxon>
        <taxon>Spermatophyta</taxon>
        <taxon>Magnoliopsida</taxon>
        <taxon>eudicotyledons</taxon>
        <taxon>Gunneridae</taxon>
        <taxon>Pentapetalae</taxon>
        <taxon>asterids</taxon>
        <taxon>campanulids</taxon>
        <taxon>Asterales</taxon>
        <taxon>Asteraceae</taxon>
        <taxon>Asteroideae</taxon>
        <taxon>Heliantheae alliance</taxon>
        <taxon>Tageteae</taxon>
        <taxon>Tagetes</taxon>
    </lineage>
</organism>
<gene>
    <name evidence="1" type="ORF">QVD17_14380</name>
</gene>
<name>A0AAD8L1K6_TARER</name>
<protein>
    <submittedName>
        <fullName evidence="1">Uncharacterized protein</fullName>
    </submittedName>
</protein>
<dbReference type="Proteomes" id="UP001229421">
    <property type="component" value="Unassembled WGS sequence"/>
</dbReference>
<dbReference type="AlphaFoldDB" id="A0AAD8L1K6"/>
<reference evidence="1" key="1">
    <citation type="journal article" date="2023" name="bioRxiv">
        <title>Improved chromosome-level genome assembly for marigold (Tagetes erecta).</title>
        <authorList>
            <person name="Jiang F."/>
            <person name="Yuan L."/>
            <person name="Wang S."/>
            <person name="Wang H."/>
            <person name="Xu D."/>
            <person name="Wang A."/>
            <person name="Fan W."/>
        </authorList>
    </citation>
    <scope>NUCLEOTIDE SEQUENCE</scope>
    <source>
        <strain evidence="1">WSJ</strain>
        <tissue evidence="1">Leaf</tissue>
    </source>
</reference>
<keyword evidence="2" id="KW-1185">Reference proteome</keyword>
<dbReference type="EMBL" id="JAUHHV010000003">
    <property type="protein sequence ID" value="KAK1431126.1"/>
    <property type="molecule type" value="Genomic_DNA"/>
</dbReference>
<evidence type="ECO:0000313" key="1">
    <source>
        <dbReference type="EMBL" id="KAK1431126.1"/>
    </source>
</evidence>
<proteinExistence type="predicted"/>